<keyword evidence="10" id="KW-1185">Reference proteome</keyword>
<dbReference type="Pfam" id="PF00082">
    <property type="entry name" value="Peptidase_S8"/>
    <property type="match status" value="1"/>
</dbReference>
<evidence type="ECO:0000256" key="4">
    <source>
        <dbReference type="ARBA" id="ARBA00022825"/>
    </source>
</evidence>
<evidence type="ECO:0000259" key="8">
    <source>
        <dbReference type="Pfam" id="PF05922"/>
    </source>
</evidence>
<dbReference type="EMBL" id="SAWY01000027">
    <property type="protein sequence ID" value="TPH14061.1"/>
    <property type="molecule type" value="Genomic_DNA"/>
</dbReference>
<evidence type="ECO:0000256" key="1">
    <source>
        <dbReference type="ARBA" id="ARBA00011073"/>
    </source>
</evidence>
<dbReference type="CDD" id="cd02120">
    <property type="entry name" value="PA_subtilisin_like"/>
    <property type="match status" value="1"/>
</dbReference>
<dbReference type="InterPro" id="IPR045051">
    <property type="entry name" value="SBT"/>
</dbReference>
<dbReference type="InterPro" id="IPR010259">
    <property type="entry name" value="S8pro/Inhibitor_I9"/>
</dbReference>
<dbReference type="InterPro" id="IPR015500">
    <property type="entry name" value="Peptidase_S8_subtilisin-rel"/>
</dbReference>
<feature type="active site" description="Charge relay system" evidence="5 6">
    <location>
        <position position="297"/>
    </location>
</feature>
<keyword evidence="4 6" id="KW-0720">Serine protease</keyword>
<dbReference type="PANTHER" id="PTHR10795">
    <property type="entry name" value="PROPROTEIN CONVERTASE SUBTILISIN/KEXIN"/>
    <property type="match status" value="1"/>
</dbReference>
<evidence type="ECO:0000256" key="3">
    <source>
        <dbReference type="ARBA" id="ARBA00022801"/>
    </source>
</evidence>
<feature type="active site" description="Charge relay system" evidence="5 6">
    <location>
        <position position="709"/>
    </location>
</feature>
<dbReference type="Proteomes" id="UP000315303">
    <property type="component" value="Unassembled WGS sequence"/>
</dbReference>
<reference evidence="9 10" key="1">
    <citation type="submission" date="2019-01" db="EMBL/GenBank/DDBJ databases">
        <title>Litorilituus lipolytica sp. nov., isolated from intertidal sand of the Yellow Sea in China.</title>
        <authorList>
            <person name="Liu A."/>
        </authorList>
    </citation>
    <scope>NUCLEOTIDE SEQUENCE [LARGE SCALE GENOMIC DNA]</scope>
    <source>
        <strain evidence="9 10">RZ04</strain>
    </source>
</reference>
<dbReference type="InterPro" id="IPR020008">
    <property type="entry name" value="GlyGly_CTERM"/>
</dbReference>
<dbReference type="PROSITE" id="PS51892">
    <property type="entry name" value="SUBTILASE"/>
    <property type="match status" value="1"/>
</dbReference>
<evidence type="ECO:0000259" key="7">
    <source>
        <dbReference type="Pfam" id="PF00082"/>
    </source>
</evidence>
<dbReference type="Gene3D" id="3.40.50.200">
    <property type="entry name" value="Peptidase S8/S53 domain"/>
    <property type="match status" value="1"/>
</dbReference>
<evidence type="ECO:0000313" key="10">
    <source>
        <dbReference type="Proteomes" id="UP000315303"/>
    </source>
</evidence>
<evidence type="ECO:0000256" key="5">
    <source>
        <dbReference type="PIRSR" id="PIRSR615500-1"/>
    </source>
</evidence>
<dbReference type="PIRSF" id="PIRSF037895">
    <property type="entry name" value="Subtilisin_rel_Sama_2696"/>
    <property type="match status" value="1"/>
</dbReference>
<comment type="similarity">
    <text evidence="1 6">Belongs to the peptidase S8 family.</text>
</comment>
<dbReference type="Pfam" id="PF05922">
    <property type="entry name" value="Inhibitor_I9"/>
    <property type="match status" value="1"/>
</dbReference>
<name>A0A502KVP0_9GAMM</name>
<evidence type="ECO:0000313" key="9">
    <source>
        <dbReference type="EMBL" id="TPH14061.1"/>
    </source>
</evidence>
<dbReference type="InterPro" id="IPR017311">
    <property type="entry name" value="Sama-2696"/>
</dbReference>
<feature type="active site" description="Charge relay system" evidence="5 6">
    <location>
        <position position="221"/>
    </location>
</feature>
<feature type="domain" description="Peptidase S8/S53" evidence="7">
    <location>
        <begin position="212"/>
        <end position="748"/>
    </location>
</feature>
<evidence type="ECO:0000256" key="6">
    <source>
        <dbReference type="PROSITE-ProRule" id="PRU01240"/>
    </source>
</evidence>
<accession>A0A502KVP0</accession>
<gene>
    <name evidence="9" type="ORF">EPA86_12385</name>
</gene>
<dbReference type="GO" id="GO:0004252">
    <property type="term" value="F:serine-type endopeptidase activity"/>
    <property type="evidence" value="ECO:0007669"/>
    <property type="project" value="UniProtKB-UniRule"/>
</dbReference>
<keyword evidence="2 6" id="KW-0645">Protease</keyword>
<feature type="domain" description="Inhibitor I9" evidence="8">
    <location>
        <begin position="139"/>
        <end position="186"/>
    </location>
</feature>
<sequence length="1741" mass="189041">MNAAASLAPSEIIHSLEQPNLTQEQIQKIQAGTSNNVSTGSLLKNDGLNVQINSQQKKFVEEADITGEHIYVIRLKDQPTSLYKGGIKGLQGTHVDSLKSDLGINRLYKAGEATTNRITAYNNYLKYKQSAAITAMSKAVGSKEVRKQFTTAVNAFTVEMTQSEAKRVSQLPEVAYIHRAKTYEIHTDAGPQKISADKVWMGQTESGLEYKGEGIIMGIIDTGINTDHQSFADVGDDGYDHTNPWGEGVYVGACAVEGQENLCNDKLIGVRSYDVITDAFDDMIPGHPAIGEDYQGHGSHVASTSAGNVLKDVDYLLPDFSQSASDGVLVKEDMFTQISGVAPHANIVSYQVCHASNDSGYLGCPWESMMGGIEDAIKDGVDVINFSIGGQDSTSPWDDGVELGFLAAREAGISVAVAAGNGGQPYGAGEFFGSIDHASPWLASVAATTHDREIVVEAKLNFEGFATDESGNPLGSEEPQWIDTGLVGGSINTTEITGVVVWAKDYADENGNKDGGGYCGTPYPAGTFNFYKDGSPIVGAAEGETDVIVVCQRNNLSDPNGIARTAKSDNIKAGGADGFIMYNYAKGDSTPIVSYSLPSIHLTREAWDGEYLGYNHPDNTDGLEDWIDSYSEKGHMITIGKTVIETEHDPANGDWLASFSSRGPSSSTSEMLIPQISAPGVNIYAAYADEHPFTAAGANTDFSAISGTSMASPHVAGAMALIREAHPDWTPTEVQSALMLTADNVVKYRRLNENGGDVADAFIYRAGAGRINVAEAIDTGLIMDESVENFRAANPGNGGQVHRLNIPQLVNFECKPICQWTRTFKATKDGSWEIDHADVVNWNFDVRNQTAQNGVNIKATPSTFTLSKGESQTVVFEASIMDTQDLFSNAEVELHSDVILTEITGASSEAHLPLAFKFSKNAMPARLRAVAHRNEGSFQFNDIELPALDAPYTRVYAPVKADVKTIALPKDDDKWFPWSMNSDETIPMSERLDEATHIEMISVPANAKRLIVESQGTVESQLDQSFDVGNILVYVGKDYNGNGKADPFEEILCVSNHIMFNNFCNINNPEEGEYWAVFYNSGKLNGTTPKYPDLADEVFSYAIAVVTDKESSEMSLAVEPTNGEDTVSATLSYNLPDMMEGDLYYSMLDFGTSEVNAGNVGKVSFKLERGQDDVHLDVTQTKARAGDVIPYTFEVQPNDTGADRSFTITANMPEGLSFSADDVMASSDIVEDISIEGNVVTISGTQPNTANIKASYIMSTNVEDEMCRMPNFGNSNPGGYVDLEEFNFPAIFSGFKTGEDEYGRPADNNIYWRDGLVIPVASIFNGRYDSFHLYNNSDKLNVSPENAISLRGNGLMDLWAQPTFWPYHFNFPYDSFPYESMGPMWRSVSPGMASDIMSVPLKNTYKETSGISLASTQTGWGIIEYDNARSYTSAGRDYSLPGRPYKWEEKDDRFDFEVIFNVNTRHGKGEHELYYAYDNIDFGSQDGRGSIGLQGFRGPIYSRGPISGGYMGNSFAYDNLEQKIHDGLVVCFDYYGPESSQFEVTIWTKVSRDAIGTDQVMTATSSVDGMSDFNMTHTLMTPSNIDITMISDVEVDENESVDISVYYADNSELTTVNEIIISGDNVTGSASSHNSGSTVTIMPDANFHGETMVTITVADIENPMDKASTSFKLTVNSDGVELGCTDSSASNYVANANKDDGSCMYPTPVEETKKSSGGSIGFAAVLLMLVAGLRRKTTVVK</sequence>
<dbReference type="InterPro" id="IPR036852">
    <property type="entry name" value="Peptidase_S8/S53_dom_sf"/>
</dbReference>
<evidence type="ECO:0000256" key="2">
    <source>
        <dbReference type="ARBA" id="ARBA00022670"/>
    </source>
</evidence>
<proteinExistence type="inferred from homology"/>
<keyword evidence="3 6" id="KW-0378">Hydrolase</keyword>
<protein>
    <submittedName>
        <fullName evidence="9">GlyGly-CTERM sorting domain-containing protein</fullName>
    </submittedName>
</protein>
<dbReference type="SUPFAM" id="SSF52743">
    <property type="entry name" value="Subtilisin-like"/>
    <property type="match status" value="1"/>
</dbReference>
<organism evidence="9 10">
    <name type="scientific">Litorilituus lipolyticus</name>
    <dbReference type="NCBI Taxonomy" id="2491017"/>
    <lineage>
        <taxon>Bacteria</taxon>
        <taxon>Pseudomonadati</taxon>
        <taxon>Pseudomonadota</taxon>
        <taxon>Gammaproteobacteria</taxon>
        <taxon>Alteromonadales</taxon>
        <taxon>Colwelliaceae</taxon>
        <taxon>Litorilituus</taxon>
    </lineage>
</organism>
<comment type="caution">
    <text evidence="9">The sequence shown here is derived from an EMBL/GenBank/DDBJ whole genome shotgun (WGS) entry which is preliminary data.</text>
</comment>
<dbReference type="PROSITE" id="PS00138">
    <property type="entry name" value="SUBTILASE_SER"/>
    <property type="match status" value="1"/>
</dbReference>
<dbReference type="PRINTS" id="PR00723">
    <property type="entry name" value="SUBTILISIN"/>
</dbReference>
<dbReference type="NCBIfam" id="TIGR03501">
    <property type="entry name" value="GlyGly_CTERM"/>
    <property type="match status" value="1"/>
</dbReference>
<dbReference type="OrthoDB" id="614750at2"/>
<dbReference type="InterPro" id="IPR023828">
    <property type="entry name" value="Peptidase_S8_Ser-AS"/>
</dbReference>
<dbReference type="GO" id="GO:0006508">
    <property type="term" value="P:proteolysis"/>
    <property type="evidence" value="ECO:0007669"/>
    <property type="project" value="UniProtKB-KW"/>
</dbReference>
<dbReference type="InterPro" id="IPR000209">
    <property type="entry name" value="Peptidase_S8/S53_dom"/>
</dbReference>
<dbReference type="Gene3D" id="3.50.30.30">
    <property type="match status" value="1"/>
</dbReference>